<sequence length="69" mass="7901">MKHISIMLYNRYIRKCSSRALAVGPENKKAMLGAEADFATPYRLYILLMQLTQAAQAQLRLSEQIRALM</sequence>
<keyword evidence="2" id="KW-1185">Reference proteome</keyword>
<evidence type="ECO:0000313" key="2">
    <source>
        <dbReference type="Proteomes" id="UP000037696"/>
    </source>
</evidence>
<dbReference type="AlphaFoldDB" id="A0A0M8P8P3"/>
<dbReference type="EMBL" id="LHQQ01000016">
    <property type="protein sequence ID" value="KOS47428.1"/>
    <property type="molecule type" value="Genomic_DNA"/>
</dbReference>
<comment type="caution">
    <text evidence="1">The sequence shown here is derived from an EMBL/GenBank/DDBJ whole genome shotgun (WGS) entry which is preliminary data.</text>
</comment>
<evidence type="ECO:0000313" key="1">
    <source>
        <dbReference type="EMBL" id="KOS47428.1"/>
    </source>
</evidence>
<protein>
    <submittedName>
        <fullName evidence="1">Uncharacterized protein</fullName>
    </submittedName>
</protein>
<reference evidence="1 2" key="1">
    <citation type="submission" date="2015-08" db="EMBL/GenBank/DDBJ databases">
        <title>Genome sequencing of Penicillium nordicum.</title>
        <authorList>
            <person name="Nguyen H.D."/>
            <person name="Seifert K.A."/>
        </authorList>
    </citation>
    <scope>NUCLEOTIDE SEQUENCE [LARGE SCALE GENOMIC DNA]</scope>
    <source>
        <strain evidence="1 2">DAOMC 185683</strain>
    </source>
</reference>
<name>A0A0M8P8P3_9EURO</name>
<dbReference type="Proteomes" id="UP000037696">
    <property type="component" value="Unassembled WGS sequence"/>
</dbReference>
<proteinExistence type="predicted"/>
<accession>A0A0M8P8P3</accession>
<gene>
    <name evidence="1" type="ORF">ACN38_g1633</name>
</gene>
<organism evidence="1 2">
    <name type="scientific">Penicillium nordicum</name>
    <dbReference type="NCBI Taxonomy" id="229535"/>
    <lineage>
        <taxon>Eukaryota</taxon>
        <taxon>Fungi</taxon>
        <taxon>Dikarya</taxon>
        <taxon>Ascomycota</taxon>
        <taxon>Pezizomycotina</taxon>
        <taxon>Eurotiomycetes</taxon>
        <taxon>Eurotiomycetidae</taxon>
        <taxon>Eurotiales</taxon>
        <taxon>Aspergillaceae</taxon>
        <taxon>Penicillium</taxon>
    </lineage>
</organism>